<proteinExistence type="predicted"/>
<protein>
    <submittedName>
        <fullName evidence="2">Uncharacterized protein</fullName>
    </submittedName>
</protein>
<name>A0A7K4FLF5_9ARCH</name>
<dbReference type="GeneID" id="84218299"/>
<evidence type="ECO:0000313" key="3">
    <source>
        <dbReference type="Proteomes" id="UP000546917"/>
    </source>
</evidence>
<feature type="transmembrane region" description="Helical" evidence="1">
    <location>
        <begin position="65"/>
        <end position="86"/>
    </location>
</feature>
<gene>
    <name evidence="2" type="ORF">HLB00_03425</name>
</gene>
<comment type="caution">
    <text evidence="2">The sequence shown here is derived from an EMBL/GenBank/DDBJ whole genome shotgun (WGS) entry which is preliminary data.</text>
</comment>
<keyword evidence="1" id="KW-0812">Transmembrane</keyword>
<keyword evidence="1" id="KW-0472">Membrane</keyword>
<dbReference type="RefSeq" id="WP_171481422.1">
    <property type="nucleotide sequence ID" value="NZ_CP133600.1"/>
</dbReference>
<evidence type="ECO:0000313" key="2">
    <source>
        <dbReference type="EMBL" id="NOL59884.1"/>
    </source>
</evidence>
<feature type="transmembrane region" description="Helical" evidence="1">
    <location>
        <begin position="107"/>
        <end position="131"/>
    </location>
</feature>
<reference evidence="2 3" key="1">
    <citation type="submission" date="2020-05" db="EMBL/GenBank/DDBJ databases">
        <authorList>
            <person name="Zhang R."/>
        </authorList>
    </citation>
    <scope>NUCLEOTIDE SEQUENCE [LARGE SCALE GENOMIC DNA]</scope>
    <source>
        <strain evidence="2 3">DSM 28986</strain>
    </source>
</reference>
<organism evidence="2 3">
    <name type="scientific">Ferroplasma acidiphilum</name>
    <dbReference type="NCBI Taxonomy" id="74969"/>
    <lineage>
        <taxon>Archaea</taxon>
        <taxon>Methanobacteriati</taxon>
        <taxon>Thermoplasmatota</taxon>
        <taxon>Thermoplasmata</taxon>
        <taxon>Thermoplasmatales</taxon>
        <taxon>Ferroplasmaceae</taxon>
        <taxon>Ferroplasma</taxon>
    </lineage>
</organism>
<dbReference type="AlphaFoldDB" id="A0A7K4FLF5"/>
<feature type="transmembrane region" description="Helical" evidence="1">
    <location>
        <begin position="21"/>
        <end position="45"/>
    </location>
</feature>
<keyword evidence="1" id="KW-1133">Transmembrane helix</keyword>
<dbReference type="EMBL" id="JABGBP010000107">
    <property type="protein sequence ID" value="NOL59884.1"/>
    <property type="molecule type" value="Genomic_DNA"/>
</dbReference>
<dbReference type="Proteomes" id="UP000546917">
    <property type="component" value="Unassembled WGS sequence"/>
</dbReference>
<sequence length="133" mass="15104">MVASSRTRSGSRVDAKDPTDYFFFLVSFLVVIIFAIAPLYLTVFAKLNPTDSISLVSFENQLDSFAKVIVPLVIFGAFLGYLGTEIELSKTQTIRLFGQNIRMKQKLTLHLSTVVLFVAFLVELYFVWVYVYL</sequence>
<accession>A0A7K4FLF5</accession>
<evidence type="ECO:0000256" key="1">
    <source>
        <dbReference type="SAM" id="Phobius"/>
    </source>
</evidence>